<dbReference type="PROSITE" id="PS51375">
    <property type="entry name" value="PPR"/>
    <property type="match status" value="2"/>
</dbReference>
<dbReference type="Gene3D" id="1.25.40.10">
    <property type="entry name" value="Tetratricopeptide repeat domain"/>
    <property type="match status" value="5"/>
</dbReference>
<organism evidence="2 3">
    <name type="scientific">Durusdinium trenchii</name>
    <dbReference type="NCBI Taxonomy" id="1381693"/>
    <lineage>
        <taxon>Eukaryota</taxon>
        <taxon>Sar</taxon>
        <taxon>Alveolata</taxon>
        <taxon>Dinophyceae</taxon>
        <taxon>Suessiales</taxon>
        <taxon>Symbiodiniaceae</taxon>
        <taxon>Durusdinium</taxon>
    </lineage>
</organism>
<evidence type="ECO:0000313" key="3">
    <source>
        <dbReference type="Proteomes" id="UP001642484"/>
    </source>
</evidence>
<dbReference type="InterPro" id="IPR011990">
    <property type="entry name" value="TPR-like_helical_dom_sf"/>
</dbReference>
<accession>A0ABP0QVR1</accession>
<dbReference type="Proteomes" id="UP001642484">
    <property type="component" value="Unassembled WGS sequence"/>
</dbReference>
<dbReference type="NCBIfam" id="TIGR00756">
    <property type="entry name" value="PPR"/>
    <property type="match status" value="1"/>
</dbReference>
<dbReference type="InterPro" id="IPR002885">
    <property type="entry name" value="PPR_rpt"/>
</dbReference>
<gene>
    <name evidence="2" type="ORF">CCMP2556_LOCUS43695</name>
</gene>
<dbReference type="PANTHER" id="PTHR47938">
    <property type="entry name" value="RESPIRATORY COMPLEX I CHAPERONE (CIA84), PUTATIVE (AFU_ORTHOLOGUE AFUA_2G06020)-RELATED"/>
    <property type="match status" value="1"/>
</dbReference>
<feature type="repeat" description="PPR" evidence="1">
    <location>
        <begin position="201"/>
        <end position="235"/>
    </location>
</feature>
<protein>
    <recommendedName>
        <fullName evidence="4">Pentatricopeptide repeat-containing protein, chloroplastic</fullName>
    </recommendedName>
</protein>
<evidence type="ECO:0000313" key="2">
    <source>
        <dbReference type="EMBL" id="CAK9091031.1"/>
    </source>
</evidence>
<dbReference type="Pfam" id="PF01535">
    <property type="entry name" value="PPR"/>
    <property type="match status" value="1"/>
</dbReference>
<name>A0ABP0QVR1_9DINO</name>
<sequence>MAPFSSDWMEDNWQSKHILRASSRSAWEDALRHVDCKEAIVACNKGHAWRQSLKLLPRPFLQLKHRNPVVLINGSLSACEKSSAWLHVLDIVEEMRLEALEPSQMSISSRCRAWAQNWRQALREGQRGNVVTRNVVTSACEKAHQWSKALNVLSSMSPANVQPDVISYNASISALEKSAQWTYALAMLKHLSSGWGRLHPSEVTCNASISACGRAGEWRCALQLLEEMPFWQIQPGVVSFNAAISACAVGSEWERALQLLRALPQLRLAGNVVTATAAISACATALAWRAALVILRKLSSGMRPSVMTYNTLISAMGAHWERAIDLLWQMRSLGVQPDIVSCNAVITACDRAGVWQAALSAAHGYAMSNVTCNALLSSCAVDWLRGLSLLEEMHGRSLRMDSASLCLMGSLPWAGAHSALQTMSQWQVPPDAAAWGAVASRCSETMQWQMALSLDSNTAISTCQRAGRWSETVCMTSEMRLKSQQLDLVSLSGAASAMEKAYQWQQGLGLLEFLRAHHVPLHFWSFSLLSACEKSARWRETLALATFQERAERTPVSAGDVGYAENAQISACEKAHLWVQALQLLGSTTSPDVISFSAALSSCEKAGRWQEAELLFVALSGQVLPNLITFNAAISACEKGEALRATRLWR</sequence>
<feature type="repeat" description="PPR" evidence="1">
    <location>
        <begin position="129"/>
        <end position="163"/>
    </location>
</feature>
<keyword evidence="3" id="KW-1185">Reference proteome</keyword>
<dbReference type="Pfam" id="PF13041">
    <property type="entry name" value="PPR_2"/>
    <property type="match status" value="2"/>
</dbReference>
<evidence type="ECO:0008006" key="4">
    <source>
        <dbReference type="Google" id="ProtNLM"/>
    </source>
</evidence>
<reference evidence="2 3" key="1">
    <citation type="submission" date="2024-02" db="EMBL/GenBank/DDBJ databases">
        <authorList>
            <person name="Chen Y."/>
            <person name="Shah S."/>
            <person name="Dougan E. K."/>
            <person name="Thang M."/>
            <person name="Chan C."/>
        </authorList>
    </citation>
    <scope>NUCLEOTIDE SEQUENCE [LARGE SCALE GENOMIC DNA]</scope>
</reference>
<proteinExistence type="predicted"/>
<evidence type="ECO:0000256" key="1">
    <source>
        <dbReference type="PROSITE-ProRule" id="PRU00708"/>
    </source>
</evidence>
<dbReference type="PANTHER" id="PTHR47938:SF35">
    <property type="entry name" value="PENTATRICOPEPTIDE REPEAT-CONTAINING PROTEIN 4, MITOCHONDRIAL-RELATED"/>
    <property type="match status" value="1"/>
</dbReference>
<comment type="caution">
    <text evidence="2">The sequence shown here is derived from an EMBL/GenBank/DDBJ whole genome shotgun (WGS) entry which is preliminary data.</text>
</comment>
<dbReference type="EMBL" id="CAXAMN010024917">
    <property type="protein sequence ID" value="CAK9091031.1"/>
    <property type="molecule type" value="Genomic_DNA"/>
</dbReference>